<keyword evidence="10" id="KW-1185">Reference proteome</keyword>
<keyword evidence="5 7" id="KW-1133">Transmembrane helix</keyword>
<evidence type="ECO:0000256" key="2">
    <source>
        <dbReference type="ARBA" id="ARBA00022448"/>
    </source>
</evidence>
<dbReference type="OrthoDB" id="9775268at2"/>
<dbReference type="InterPro" id="IPR020846">
    <property type="entry name" value="MFS_dom"/>
</dbReference>
<name>A0A0J8VTQ8_9ENTR</name>
<dbReference type="PATRIC" id="fig|1656095.3.peg.402"/>
<feature type="transmembrane region" description="Helical" evidence="7">
    <location>
        <begin position="32"/>
        <end position="49"/>
    </location>
</feature>
<feature type="transmembrane region" description="Helical" evidence="7">
    <location>
        <begin position="334"/>
        <end position="353"/>
    </location>
</feature>
<feature type="transmembrane region" description="Helical" evidence="7">
    <location>
        <begin position="307"/>
        <end position="328"/>
    </location>
</feature>
<dbReference type="InterPro" id="IPR036259">
    <property type="entry name" value="MFS_trans_sf"/>
</dbReference>
<dbReference type="RefSeq" id="WP_024557737.1">
    <property type="nucleotide sequence ID" value="NZ_LFEJ01000003.1"/>
</dbReference>
<feature type="transmembrane region" description="Helical" evidence="7">
    <location>
        <begin position="104"/>
        <end position="134"/>
    </location>
</feature>
<dbReference type="GO" id="GO:0022857">
    <property type="term" value="F:transmembrane transporter activity"/>
    <property type="evidence" value="ECO:0007669"/>
    <property type="project" value="InterPro"/>
</dbReference>
<evidence type="ECO:0000256" key="3">
    <source>
        <dbReference type="ARBA" id="ARBA00022475"/>
    </source>
</evidence>
<comment type="subcellular location">
    <subcellularLocation>
        <location evidence="1">Cell membrane</location>
        <topology evidence="1">Multi-pass membrane protein</topology>
    </subcellularLocation>
</comment>
<dbReference type="AlphaFoldDB" id="A0A0J8VTQ8"/>
<dbReference type="STRING" id="1121863.GCA_000621185_00759"/>
<feature type="transmembrane region" description="Helical" evidence="7">
    <location>
        <begin position="69"/>
        <end position="92"/>
    </location>
</feature>
<keyword evidence="4 7" id="KW-0812">Transmembrane</keyword>
<dbReference type="PANTHER" id="PTHR23513:SF11">
    <property type="entry name" value="STAPHYLOFERRIN A TRANSPORTER"/>
    <property type="match status" value="1"/>
</dbReference>
<evidence type="ECO:0000256" key="1">
    <source>
        <dbReference type="ARBA" id="ARBA00004651"/>
    </source>
</evidence>
<sequence length="547" mass="59831">MAQVNDIHAATAQAAAPHPAPASSWQPLRNRVFRMLWIATVVSNIGSWMNDVGVNWTMLTLSADPLSVALVQAASSLPMFLFALPSGVMADIVDRRKYLLFSQLWVFIAAAGLTLLSFTGYVTPGVLLVAAFLLSAGAAMSSPPFQAIVPDLVEKSELAPAVALNSLGINISRAIGPALGGFILSLAGPWVVFALNALSVLGVAWVLYRWKAEPNIQRLPPEHFFPAVRAGLRYVHAAPVLRNVLVRTVAFFIFGSASWAMLPLVARRELGLGPGGYGVLLAFIGLGAICGAVVLPRLRRHLNPDRLMVATSLLFAASTLALAFVRHFWLLNGFMFLTGFAWIAVLSTLNMGAQRSAAKWVKARALAVYLTVFFGSMTVGSAIWGQLASHFSIPFSLCVATVGMVLASATTLRWRLNENPDLNLDLRDVDNRAREMDVSLDRGPVMVIYEYQIDEDDVYDFVVAIQEMRRVRQRGGALSWSVYEDIQRPGMFMETFVLGAWIEHLRQQERHTVNDLLLIGKVQAYHRGGEPPAVRYLIAPITSTSHP</sequence>
<dbReference type="Proteomes" id="UP000037315">
    <property type="component" value="Unassembled WGS sequence"/>
</dbReference>
<feature type="domain" description="Major facilitator superfamily (MFS) profile" evidence="8">
    <location>
        <begin position="32"/>
        <end position="419"/>
    </location>
</feature>
<accession>A0A0J8VTQ8</accession>
<gene>
    <name evidence="9" type="ORF">ACH50_03075</name>
</gene>
<organism evidence="9 10">
    <name type="scientific">Franconibacter pulveris</name>
    <dbReference type="NCBI Taxonomy" id="435910"/>
    <lineage>
        <taxon>Bacteria</taxon>
        <taxon>Pseudomonadati</taxon>
        <taxon>Pseudomonadota</taxon>
        <taxon>Gammaproteobacteria</taxon>
        <taxon>Enterobacterales</taxon>
        <taxon>Enterobacteriaceae</taxon>
        <taxon>Franconibacter</taxon>
    </lineage>
</organism>
<reference evidence="9 10" key="1">
    <citation type="submission" date="2015-06" db="EMBL/GenBank/DDBJ databases">
        <title>Genome sequencing of Cronobacter sp. strain DJ34 isolated from petroleum contaminated sludge of Duliajan Oil Fields, Assam, India.</title>
        <authorList>
            <person name="Pal S."/>
            <person name="Banerjee T.D."/>
            <person name="Roy A."/>
            <person name="Sar P."/>
            <person name="Kazy S.K."/>
        </authorList>
    </citation>
    <scope>NUCLEOTIDE SEQUENCE [LARGE SCALE GENOMIC DNA]</scope>
    <source>
        <strain evidence="9 10">DJ34</strain>
    </source>
</reference>
<evidence type="ECO:0000259" key="8">
    <source>
        <dbReference type="PROSITE" id="PS50850"/>
    </source>
</evidence>
<comment type="caution">
    <text evidence="9">The sequence shown here is derived from an EMBL/GenBank/DDBJ whole genome shotgun (WGS) entry which is preliminary data.</text>
</comment>
<keyword evidence="2" id="KW-0813">Transport</keyword>
<feature type="transmembrane region" description="Helical" evidence="7">
    <location>
        <begin position="244"/>
        <end position="265"/>
    </location>
</feature>
<evidence type="ECO:0000313" key="9">
    <source>
        <dbReference type="EMBL" id="KMV36407.1"/>
    </source>
</evidence>
<dbReference type="CDD" id="cd06173">
    <property type="entry name" value="MFS_MefA_like"/>
    <property type="match status" value="1"/>
</dbReference>
<evidence type="ECO:0000256" key="6">
    <source>
        <dbReference type="ARBA" id="ARBA00023136"/>
    </source>
</evidence>
<protein>
    <submittedName>
        <fullName evidence="9">MFS transporter</fullName>
    </submittedName>
</protein>
<dbReference type="PANTHER" id="PTHR23513">
    <property type="entry name" value="INTEGRAL MEMBRANE EFFLUX PROTEIN-RELATED"/>
    <property type="match status" value="1"/>
</dbReference>
<feature type="transmembrane region" description="Helical" evidence="7">
    <location>
        <begin position="391"/>
        <end position="412"/>
    </location>
</feature>
<dbReference type="Pfam" id="PF05977">
    <property type="entry name" value="MFS_3"/>
    <property type="match status" value="1"/>
</dbReference>
<dbReference type="PROSITE" id="PS50850">
    <property type="entry name" value="MFS"/>
    <property type="match status" value="1"/>
</dbReference>
<dbReference type="EMBL" id="LFEJ01000003">
    <property type="protein sequence ID" value="KMV36407.1"/>
    <property type="molecule type" value="Genomic_DNA"/>
</dbReference>
<evidence type="ECO:0000256" key="7">
    <source>
        <dbReference type="SAM" id="Phobius"/>
    </source>
</evidence>
<feature type="transmembrane region" description="Helical" evidence="7">
    <location>
        <begin position="365"/>
        <end position="385"/>
    </location>
</feature>
<dbReference type="SUPFAM" id="SSF103473">
    <property type="entry name" value="MFS general substrate transporter"/>
    <property type="match status" value="1"/>
</dbReference>
<dbReference type="Gene3D" id="1.20.1250.20">
    <property type="entry name" value="MFS general substrate transporter like domains"/>
    <property type="match status" value="1"/>
</dbReference>
<keyword evidence="6 7" id="KW-0472">Membrane</keyword>
<evidence type="ECO:0000256" key="4">
    <source>
        <dbReference type="ARBA" id="ARBA00022692"/>
    </source>
</evidence>
<dbReference type="InterPro" id="IPR010290">
    <property type="entry name" value="TM_effector"/>
</dbReference>
<feature type="transmembrane region" description="Helical" evidence="7">
    <location>
        <begin position="187"/>
        <end position="208"/>
    </location>
</feature>
<evidence type="ECO:0000313" key="10">
    <source>
        <dbReference type="Proteomes" id="UP000037315"/>
    </source>
</evidence>
<feature type="transmembrane region" description="Helical" evidence="7">
    <location>
        <begin position="277"/>
        <end position="295"/>
    </location>
</feature>
<proteinExistence type="predicted"/>
<evidence type="ECO:0000256" key="5">
    <source>
        <dbReference type="ARBA" id="ARBA00022989"/>
    </source>
</evidence>
<keyword evidence="3" id="KW-1003">Cell membrane</keyword>
<dbReference type="GO" id="GO:0005886">
    <property type="term" value="C:plasma membrane"/>
    <property type="evidence" value="ECO:0007669"/>
    <property type="project" value="UniProtKB-SubCell"/>
</dbReference>